<dbReference type="PANTHER" id="PTHR10694:SF33">
    <property type="entry name" value="LYSINE-SPECIFIC DEMETHYLASE 5"/>
    <property type="match status" value="1"/>
</dbReference>
<comment type="caution">
    <text evidence="14">The sequence shown here is derived from an EMBL/GenBank/DDBJ whole genome shotgun (WGS) entry which is preliminary data.</text>
</comment>
<feature type="region of interest" description="Disordered" evidence="9">
    <location>
        <begin position="1268"/>
        <end position="1297"/>
    </location>
</feature>
<dbReference type="Proteomes" id="UP000308549">
    <property type="component" value="Unassembled WGS sequence"/>
</dbReference>
<feature type="domain" description="JmjC" evidence="13">
    <location>
        <begin position="575"/>
        <end position="741"/>
    </location>
</feature>
<keyword evidence="3" id="KW-0677">Repeat</keyword>
<evidence type="ECO:0000256" key="6">
    <source>
        <dbReference type="ARBA" id="ARBA00023004"/>
    </source>
</evidence>
<dbReference type="InterPro" id="IPR013083">
    <property type="entry name" value="Znf_RING/FYVE/PHD"/>
</dbReference>
<feature type="compositionally biased region" description="Basic and acidic residues" evidence="9">
    <location>
        <begin position="1755"/>
        <end position="1769"/>
    </location>
</feature>
<feature type="region of interest" description="Disordered" evidence="9">
    <location>
        <begin position="793"/>
        <end position="812"/>
    </location>
</feature>
<feature type="region of interest" description="Disordered" evidence="9">
    <location>
        <begin position="278"/>
        <end position="433"/>
    </location>
</feature>
<dbReference type="PROSITE" id="PS01359">
    <property type="entry name" value="ZF_PHD_1"/>
    <property type="match status" value="2"/>
</dbReference>
<feature type="domain" description="JmjN" evidence="12">
    <location>
        <begin position="62"/>
        <end position="103"/>
    </location>
</feature>
<dbReference type="PROSITE" id="PS51184">
    <property type="entry name" value="JMJC"/>
    <property type="match status" value="1"/>
</dbReference>
<dbReference type="FunFam" id="3.30.40.10:FF:000322">
    <property type="entry name" value="PHD transcription factor (Rum1)"/>
    <property type="match status" value="1"/>
</dbReference>
<evidence type="ECO:0000256" key="2">
    <source>
        <dbReference type="ARBA" id="ARBA00022723"/>
    </source>
</evidence>
<feature type="compositionally biased region" description="Basic and acidic residues" evidence="9">
    <location>
        <begin position="421"/>
        <end position="433"/>
    </location>
</feature>
<dbReference type="SUPFAM" id="SSF51197">
    <property type="entry name" value="Clavaminate synthase-like"/>
    <property type="match status" value="1"/>
</dbReference>
<dbReference type="SMART" id="SM01014">
    <property type="entry name" value="ARID"/>
    <property type="match status" value="1"/>
</dbReference>
<feature type="compositionally biased region" description="Polar residues" evidence="9">
    <location>
        <begin position="320"/>
        <end position="357"/>
    </location>
</feature>
<dbReference type="GO" id="GO:0005634">
    <property type="term" value="C:nucleus"/>
    <property type="evidence" value="ECO:0007669"/>
    <property type="project" value="UniProtKB-SubCell"/>
</dbReference>
<keyword evidence="5" id="KW-0862">Zinc</keyword>
<dbReference type="SUPFAM" id="SSF57903">
    <property type="entry name" value="FYVE/PHD zinc finger"/>
    <property type="match status" value="2"/>
</dbReference>
<dbReference type="InterPro" id="IPR055499">
    <property type="entry name" value="DUF7071"/>
</dbReference>
<evidence type="ECO:0000259" key="13">
    <source>
        <dbReference type="PROSITE" id="PS51184"/>
    </source>
</evidence>
<dbReference type="PROSITE" id="PS51183">
    <property type="entry name" value="JMJN"/>
    <property type="match status" value="1"/>
</dbReference>
<dbReference type="SUPFAM" id="SSF46774">
    <property type="entry name" value="ARID-like"/>
    <property type="match status" value="1"/>
</dbReference>
<dbReference type="InterPro" id="IPR036431">
    <property type="entry name" value="ARID_dom_sf"/>
</dbReference>
<evidence type="ECO:0000256" key="3">
    <source>
        <dbReference type="ARBA" id="ARBA00022737"/>
    </source>
</evidence>
<dbReference type="GO" id="GO:0000785">
    <property type="term" value="C:chromatin"/>
    <property type="evidence" value="ECO:0007669"/>
    <property type="project" value="TreeGrafter"/>
</dbReference>
<feature type="region of interest" description="Disordered" evidence="9">
    <location>
        <begin position="1694"/>
        <end position="1717"/>
    </location>
</feature>
<accession>A0A4U0TRA7</accession>
<feature type="compositionally biased region" description="Basic residues" evidence="9">
    <location>
        <begin position="964"/>
        <end position="978"/>
    </location>
</feature>
<evidence type="ECO:0000256" key="4">
    <source>
        <dbReference type="ARBA" id="ARBA00022771"/>
    </source>
</evidence>
<dbReference type="FunFam" id="1.10.150.60:FF:000010">
    <property type="entry name" value="PHD transcription factor (Rum1)"/>
    <property type="match status" value="1"/>
</dbReference>
<reference evidence="14 15" key="1">
    <citation type="submission" date="2017-03" db="EMBL/GenBank/DDBJ databases">
        <title>Genomes of endolithic fungi from Antarctica.</title>
        <authorList>
            <person name="Coleine C."/>
            <person name="Masonjones S."/>
            <person name="Stajich J.E."/>
        </authorList>
    </citation>
    <scope>NUCLEOTIDE SEQUENCE [LARGE SCALE GENOMIC DNA]</scope>
    <source>
        <strain evidence="14 15">CCFEE 6315</strain>
    </source>
</reference>
<dbReference type="InterPro" id="IPR013637">
    <property type="entry name" value="Lys_sp_deMease-like_dom"/>
</dbReference>
<dbReference type="Pfam" id="PF02375">
    <property type="entry name" value="JmjN"/>
    <property type="match status" value="1"/>
</dbReference>
<dbReference type="Pfam" id="PF23257">
    <property type="entry name" value="DUF7071"/>
    <property type="match status" value="1"/>
</dbReference>
<dbReference type="Pfam" id="PF08429">
    <property type="entry name" value="PLU-1"/>
    <property type="match status" value="1"/>
</dbReference>
<dbReference type="Gene3D" id="3.30.40.10">
    <property type="entry name" value="Zinc/RING finger domain, C3HC4 (zinc finger)"/>
    <property type="match status" value="2"/>
</dbReference>
<feature type="compositionally biased region" description="Low complexity" evidence="9">
    <location>
        <begin position="1514"/>
        <end position="1523"/>
    </location>
</feature>
<dbReference type="PROSITE" id="PS50016">
    <property type="entry name" value="ZF_PHD_2"/>
    <property type="match status" value="2"/>
</dbReference>
<name>A0A4U0TRA7_9PEZI</name>
<dbReference type="InterPro" id="IPR011011">
    <property type="entry name" value="Znf_FYVE_PHD"/>
</dbReference>
<dbReference type="InterPro" id="IPR003347">
    <property type="entry name" value="JmjC_dom"/>
</dbReference>
<feature type="domain" description="PHD-type" evidence="10">
    <location>
        <begin position="432"/>
        <end position="481"/>
    </location>
</feature>
<dbReference type="FunFam" id="2.60.120.650:FF:000014">
    <property type="entry name" value="PHD transcription factor (Rum1)"/>
    <property type="match status" value="1"/>
</dbReference>
<evidence type="ECO:0000259" key="10">
    <source>
        <dbReference type="PROSITE" id="PS50016"/>
    </source>
</evidence>
<evidence type="ECO:0000313" key="15">
    <source>
        <dbReference type="Proteomes" id="UP000308549"/>
    </source>
</evidence>
<dbReference type="OrthoDB" id="1678912at2759"/>
<dbReference type="CDD" id="cd15518">
    <property type="entry name" value="PHD_Ecm5p_Lid2p_like"/>
    <property type="match status" value="1"/>
</dbReference>
<evidence type="ECO:0000256" key="8">
    <source>
        <dbReference type="PROSITE-ProRule" id="PRU00146"/>
    </source>
</evidence>
<evidence type="ECO:0000256" key="9">
    <source>
        <dbReference type="SAM" id="MobiDB-lite"/>
    </source>
</evidence>
<dbReference type="EMBL" id="NAJL01000042">
    <property type="protein sequence ID" value="TKA24640.1"/>
    <property type="molecule type" value="Genomic_DNA"/>
</dbReference>
<comment type="subcellular location">
    <subcellularLocation>
        <location evidence="1">Nucleus</location>
    </subcellularLocation>
</comment>
<dbReference type="Pfam" id="PF02928">
    <property type="entry name" value="zf-C5HC2"/>
    <property type="match status" value="1"/>
</dbReference>
<evidence type="ECO:0000256" key="5">
    <source>
        <dbReference type="ARBA" id="ARBA00022833"/>
    </source>
</evidence>
<feature type="region of interest" description="Disordered" evidence="9">
    <location>
        <begin position="962"/>
        <end position="982"/>
    </location>
</feature>
<feature type="compositionally biased region" description="Low complexity" evidence="9">
    <location>
        <begin position="1810"/>
        <end position="1822"/>
    </location>
</feature>
<feature type="region of interest" description="Disordered" evidence="9">
    <location>
        <begin position="1495"/>
        <end position="1545"/>
    </location>
</feature>
<evidence type="ECO:0008006" key="16">
    <source>
        <dbReference type="Google" id="ProtNLM"/>
    </source>
</evidence>
<keyword evidence="7" id="KW-0539">Nucleus</keyword>
<feature type="region of interest" description="Disordered" evidence="9">
    <location>
        <begin position="1"/>
        <end position="24"/>
    </location>
</feature>
<organism evidence="14 15">
    <name type="scientific">Salinomyces thailandicus</name>
    <dbReference type="NCBI Taxonomy" id="706561"/>
    <lineage>
        <taxon>Eukaryota</taxon>
        <taxon>Fungi</taxon>
        <taxon>Dikarya</taxon>
        <taxon>Ascomycota</taxon>
        <taxon>Pezizomycotina</taxon>
        <taxon>Dothideomycetes</taxon>
        <taxon>Dothideomycetidae</taxon>
        <taxon>Mycosphaerellales</taxon>
        <taxon>Teratosphaeriaceae</taxon>
        <taxon>Salinomyces</taxon>
    </lineage>
</organism>
<feature type="region of interest" description="Disordered" evidence="9">
    <location>
        <begin position="1755"/>
        <end position="1852"/>
    </location>
</feature>
<dbReference type="CDD" id="cd16100">
    <property type="entry name" value="ARID"/>
    <property type="match status" value="1"/>
</dbReference>
<evidence type="ECO:0000259" key="11">
    <source>
        <dbReference type="PROSITE" id="PS51011"/>
    </source>
</evidence>
<protein>
    <recommendedName>
        <fullName evidence="16">PLU-1-domain-containing protein</fullName>
    </recommendedName>
</protein>
<dbReference type="SMART" id="SM00558">
    <property type="entry name" value="JmjC"/>
    <property type="match status" value="1"/>
</dbReference>
<feature type="region of interest" description="Disordered" evidence="9">
    <location>
        <begin position="231"/>
        <end position="263"/>
    </location>
</feature>
<feature type="compositionally biased region" description="Basic and acidic residues" evidence="9">
    <location>
        <begin position="1836"/>
        <end position="1852"/>
    </location>
</feature>
<gene>
    <name evidence="14" type="ORF">B0A50_06400</name>
</gene>
<proteinExistence type="predicted"/>
<dbReference type="GO" id="GO:0003677">
    <property type="term" value="F:DNA binding"/>
    <property type="evidence" value="ECO:0007669"/>
    <property type="project" value="InterPro"/>
</dbReference>
<dbReference type="PANTHER" id="PTHR10694">
    <property type="entry name" value="LYSINE-SPECIFIC DEMETHYLASE"/>
    <property type="match status" value="1"/>
</dbReference>
<dbReference type="Gene3D" id="1.10.150.60">
    <property type="entry name" value="ARID DNA-binding domain"/>
    <property type="match status" value="1"/>
</dbReference>
<evidence type="ECO:0000313" key="14">
    <source>
        <dbReference type="EMBL" id="TKA24640.1"/>
    </source>
</evidence>
<dbReference type="PROSITE" id="PS51011">
    <property type="entry name" value="ARID"/>
    <property type="match status" value="1"/>
</dbReference>
<dbReference type="GO" id="GO:0006355">
    <property type="term" value="P:regulation of DNA-templated transcription"/>
    <property type="evidence" value="ECO:0007669"/>
    <property type="project" value="TreeGrafter"/>
</dbReference>
<dbReference type="InterPro" id="IPR001965">
    <property type="entry name" value="Znf_PHD"/>
</dbReference>
<evidence type="ECO:0000256" key="7">
    <source>
        <dbReference type="ARBA" id="ARBA00023242"/>
    </source>
</evidence>
<dbReference type="InterPro" id="IPR019786">
    <property type="entry name" value="Zinc_finger_PHD-type_CS"/>
</dbReference>
<dbReference type="Gene3D" id="2.60.120.650">
    <property type="entry name" value="Cupin"/>
    <property type="match status" value="1"/>
</dbReference>
<evidence type="ECO:0000256" key="1">
    <source>
        <dbReference type="ARBA" id="ARBA00004123"/>
    </source>
</evidence>
<keyword evidence="2" id="KW-0479">Metal-binding</keyword>
<dbReference type="SMART" id="SM00501">
    <property type="entry name" value="BRIGHT"/>
    <property type="match status" value="1"/>
</dbReference>
<dbReference type="SMART" id="SM00249">
    <property type="entry name" value="PHD"/>
    <property type="match status" value="2"/>
</dbReference>
<sequence length="1852" mass="207789">MFAQPVSAPGTLNGPPSGNNHAIPLSARRAEPMDLSTVERRGQPNMPVYKDQKERLWDIPTAPSYYPTEEEFRDPMEYMRKIAPEGSKHGIVKIVPPRNWQPTFAINTERFHFRTRRQELNSVEGGNRVNNDYLDQLAKFHKQHGHNLNRFPSVDKRPLDLYRLKKTVERKGGFDNVCKGKRWAEVGRDLGYSGKIMSSLSTSLKNSYQKWLLPYEEYLRVAKPGVQHQLEMANGGPTIPYTPSPGPSPVKRTQDQTPTSTIGTPTVQASVALNASINGADSLQPPSLSREVSSTQSQPPPNKTGGFTPVNPGGGFTAVNAASTPSASFTSVNGPNGYHSNSATPQRSFDTPPTSVGPSAVASYPNGVGSLKRQHSDSILTPDELDVMNRRSKRLRKDVPTVTGSNMHHSSHARMSGGRPVIDKERGDQKPGEVCEHCGRPEKTKMIECGSCESTYHMYCLEPPLKERPHFEWHCPRCLVGTGEYGFEEGDVYSLAGFQRRANEFKKYHFDTIAKTEHSPFNANKHRLEEKDIEKEFWRLVDELSDVTEVEYGADIHSTTHGSGFPTIEKQPRDAYSTDPWNLNILPLDKESLFRHVKSDVSGMTIPWLYVGMIFSTFCWHNEDHFTYSANYQHFGETKTWYGVPGDDAYKFEDAMKAEVPELFETQPDLLFQLVTLARPEKLRKAGVRVCAIDQHAGEFVLTFPRAYHAGFNQGFNFNEAVNFAPVDWEPYGREGVERLRNYRKQPCFSHDEMLLTAAGRDNAIKTSKWLAPAMELMRDNELAARKQFLDTPDSDSGVAPAEPYTGPRYKPQPEMIIPETEEEECICQFCKCYCYLSRYKCSKTGKYTCLLHAGSYECCDALESERYSGQNGSHVLSYRMSDDALATTVKKVVDKANIPESWAAKVDAELDDNPCPSLKHLRTLLTEGEKIQYDLPQLPDLRRFVERCNEWVEEATNYITRKQQSRRKSEKGWRKGTSKAADLEERDKELRKVDNIRKLLSSADEIGFDCPEISTLRERAENIADFQRDANTALNNIRSKSTTEFEELMERGREFHVDIPEIENLERVVKRLRWDDMAKLKKPNAETRKQDQTLQKIEKFLAEGAAIGVPDTNPDMIFFREHKAQAELWEQKAKELMSAEQVHYQQLDSLSTQAATLPVSADTLAAVDAILKKQREVQEKIVALVEQSKDPNFRMRPTYDDMRNIIKALEELQSKPSGTIELEKLQKQHEDWMRRGKKLFGKANAPLHILLQHMSIVAHRNESCFDLSDKPRMPVEPSSRANTPDEGTDDQPIADGSNSSRDVFCICRRSEAGMMIECEICHEWYHGKCLKIARGKVKEDDKYTCPICDWRVKIPRDAARPKLEELQAWQDELLTLPFQPDEETTLDSITEYGQNFREFLRPIINPENPTTPEEIGTLRFYLRKIEGADILLAEETNYLRQELHKWSPVAPVAPPKIETSGSTRKPRPTKQQKLMAQLGITNPDELPQQYKIKPHVAKRKASEAFSKNQPLQPATGSSMSPSGPAPSPKLGPARGQTPNSSRPFLTPLSIQVLGELASAPVVSKMLTAEPHMNSEKLLKMKGILLSDDSAKNIEADAMKSRIASYVPPPSIQPAYDYGGSSRRSSTPKNSMITAASQQAPIWAPTSNGPPAPQHPLARLDSPANFSPQVFQSHASPSFENHIYDGAGASMFESPSNEHKANMPSPNFGPRSGSMFDSPKPAPLHTGMSPAFGGSQHGVNNIDNVFADLLHDHEHFSGFDGTNEPKDKQQQQPEKSAVEKPAVVDAPASAPAPPAPVANMDKPDVEMSDAQQSAPAPEQQQQQPPPPPPLEGQSQADREKSLAMDDFVNAEH</sequence>
<dbReference type="Pfam" id="PF00628">
    <property type="entry name" value="PHD"/>
    <property type="match status" value="2"/>
</dbReference>
<keyword evidence="15" id="KW-1185">Reference proteome</keyword>
<feature type="region of interest" description="Disordered" evidence="9">
    <location>
        <begin position="1454"/>
        <end position="1473"/>
    </location>
</feature>
<dbReference type="SMART" id="SM00545">
    <property type="entry name" value="JmjN"/>
    <property type="match status" value="1"/>
</dbReference>
<dbReference type="Pfam" id="PF01388">
    <property type="entry name" value="ARID"/>
    <property type="match status" value="1"/>
</dbReference>
<feature type="compositionally biased region" description="Polar residues" evidence="9">
    <location>
        <begin position="278"/>
        <end position="297"/>
    </location>
</feature>
<feature type="domain" description="ARID" evidence="11">
    <location>
        <begin position="127"/>
        <end position="220"/>
    </location>
</feature>
<dbReference type="GO" id="GO:0034647">
    <property type="term" value="F:histone H3K4me/H3K4me2/H3K4me3 demethylase activity"/>
    <property type="evidence" value="ECO:0007669"/>
    <property type="project" value="TreeGrafter"/>
</dbReference>
<dbReference type="InterPro" id="IPR019787">
    <property type="entry name" value="Znf_PHD-finger"/>
</dbReference>
<evidence type="ECO:0000259" key="12">
    <source>
        <dbReference type="PROSITE" id="PS51183"/>
    </source>
</evidence>
<keyword evidence="4 8" id="KW-0863">Zinc-finger</keyword>
<dbReference type="Pfam" id="PF02373">
    <property type="entry name" value="JmjC"/>
    <property type="match status" value="1"/>
</dbReference>
<dbReference type="InterPro" id="IPR001606">
    <property type="entry name" value="ARID_dom"/>
</dbReference>
<dbReference type="InterPro" id="IPR003349">
    <property type="entry name" value="JmjN"/>
</dbReference>
<dbReference type="InterPro" id="IPR004198">
    <property type="entry name" value="Znf_C5HC2"/>
</dbReference>
<feature type="domain" description="PHD-type" evidence="10">
    <location>
        <begin position="1303"/>
        <end position="1352"/>
    </location>
</feature>
<dbReference type="GO" id="GO:0008270">
    <property type="term" value="F:zinc ion binding"/>
    <property type="evidence" value="ECO:0007669"/>
    <property type="project" value="UniProtKB-KW"/>
</dbReference>
<keyword evidence="6" id="KW-0408">Iron</keyword>